<dbReference type="Pfam" id="PF01992">
    <property type="entry name" value="vATP-synt_AC39"/>
    <property type="match status" value="1"/>
</dbReference>
<proteinExistence type="predicted"/>
<reference evidence="2" key="1">
    <citation type="submission" date="2023-06" db="EMBL/GenBank/DDBJ databases">
        <title>Reference genome for the Northern bat (Eptesicus nilssonii), a most northern bat species.</title>
        <authorList>
            <person name="Laine V.N."/>
            <person name="Pulliainen A.T."/>
            <person name="Lilley T.M."/>
        </authorList>
    </citation>
    <scope>NUCLEOTIDE SEQUENCE</scope>
    <source>
        <strain evidence="2">BLF_Eptnil</strain>
        <tissue evidence="2">Kidney</tissue>
    </source>
</reference>
<dbReference type="Proteomes" id="UP001177744">
    <property type="component" value="Unassembled WGS sequence"/>
</dbReference>
<dbReference type="AlphaFoldDB" id="A0AA40HJV9"/>
<dbReference type="EMBL" id="JAULJE010000019">
    <property type="protein sequence ID" value="KAK1332187.1"/>
    <property type="molecule type" value="Genomic_DNA"/>
</dbReference>
<keyword evidence="3" id="KW-1185">Reference proteome</keyword>
<organism evidence="2 3">
    <name type="scientific">Cnephaeus nilssonii</name>
    <name type="common">Northern bat</name>
    <name type="synonym">Eptesicus nilssonii</name>
    <dbReference type="NCBI Taxonomy" id="3371016"/>
    <lineage>
        <taxon>Eukaryota</taxon>
        <taxon>Metazoa</taxon>
        <taxon>Chordata</taxon>
        <taxon>Craniata</taxon>
        <taxon>Vertebrata</taxon>
        <taxon>Euteleostomi</taxon>
        <taxon>Mammalia</taxon>
        <taxon>Eutheria</taxon>
        <taxon>Laurasiatheria</taxon>
        <taxon>Chiroptera</taxon>
        <taxon>Yangochiroptera</taxon>
        <taxon>Vespertilionidae</taxon>
        <taxon>Cnephaeus</taxon>
    </lineage>
</organism>
<dbReference type="InterPro" id="IPR016727">
    <property type="entry name" value="ATPase_V0-cplx_dsu"/>
</dbReference>
<dbReference type="SUPFAM" id="SSF103486">
    <property type="entry name" value="V-type ATP synthase subunit C"/>
    <property type="match status" value="1"/>
</dbReference>
<comment type="caution">
    <text evidence="2">The sequence shown here is derived from an EMBL/GenBank/DDBJ whole genome shotgun (WGS) entry which is preliminary data.</text>
</comment>
<gene>
    <name evidence="2" type="ORF">QTO34_007873</name>
</gene>
<dbReference type="GO" id="GO:0046961">
    <property type="term" value="F:proton-transporting ATPase activity, rotational mechanism"/>
    <property type="evidence" value="ECO:0007669"/>
    <property type="project" value="InterPro"/>
</dbReference>
<name>A0AA40HJV9_CNENI</name>
<dbReference type="InterPro" id="IPR002843">
    <property type="entry name" value="ATPase_V0-cplx_csu/dsu"/>
</dbReference>
<sequence>MQWGDTVPYGMVCCGHGVCQLLAVQSPPKGRPARPEASRCGDAPPDERPLARSLCGCPVPGPGSAAGQLGAAHLPQDRGRVWLGACGYMIDNVILLLSGALQKKSVRDLLGRCHPLGRFSEMEAVNIAETPSDLFHAVLVETPLGTSVGAALAAVCGAAIGKRAPRPRAPVSTAQWRGARSGGTEEVQPSPPASAQTGSTCGHLGHRRREGALISNAPALCPTQQKLDRPRPLSSHPFPGCG</sequence>
<accession>A0AA40HJV9</accession>
<protein>
    <submittedName>
        <fullName evidence="2">Uncharacterized protein</fullName>
    </submittedName>
</protein>
<dbReference type="InterPro" id="IPR036079">
    <property type="entry name" value="ATPase_csu/dsu_sf"/>
</dbReference>
<evidence type="ECO:0000313" key="3">
    <source>
        <dbReference type="Proteomes" id="UP001177744"/>
    </source>
</evidence>
<evidence type="ECO:0000256" key="1">
    <source>
        <dbReference type="SAM" id="MobiDB-lite"/>
    </source>
</evidence>
<dbReference type="GO" id="GO:0033179">
    <property type="term" value="C:proton-transporting V-type ATPase, V0 domain"/>
    <property type="evidence" value="ECO:0007669"/>
    <property type="project" value="InterPro"/>
</dbReference>
<dbReference type="PANTHER" id="PTHR11028">
    <property type="entry name" value="VACUOLAR ATP SYNTHASE SUBUNIT AC39"/>
    <property type="match status" value="1"/>
</dbReference>
<evidence type="ECO:0000313" key="2">
    <source>
        <dbReference type="EMBL" id="KAK1332187.1"/>
    </source>
</evidence>
<feature type="region of interest" description="Disordered" evidence="1">
    <location>
        <begin position="164"/>
        <end position="242"/>
    </location>
</feature>